<organism evidence="6 7">
    <name type="scientific">Thalassoglobus polymorphus</name>
    <dbReference type="NCBI Taxonomy" id="2527994"/>
    <lineage>
        <taxon>Bacteria</taxon>
        <taxon>Pseudomonadati</taxon>
        <taxon>Planctomycetota</taxon>
        <taxon>Planctomycetia</taxon>
        <taxon>Planctomycetales</taxon>
        <taxon>Planctomycetaceae</taxon>
        <taxon>Thalassoglobus</taxon>
    </lineage>
</organism>
<name>A0A517QSD3_9PLAN</name>
<feature type="domain" description="ParB-like N-terminal" evidence="5">
    <location>
        <begin position="51"/>
        <end position="140"/>
    </location>
</feature>
<dbReference type="FunFam" id="1.10.10.2830:FF:000001">
    <property type="entry name" value="Chromosome partitioning protein ParB"/>
    <property type="match status" value="1"/>
</dbReference>
<dbReference type="Proteomes" id="UP000315724">
    <property type="component" value="Chromosome"/>
</dbReference>
<dbReference type="KEGG" id="tpol:Mal48_37840"/>
<feature type="compositionally biased region" description="Basic and acidic residues" evidence="4">
    <location>
        <begin position="245"/>
        <end position="259"/>
    </location>
</feature>
<dbReference type="Gene3D" id="1.10.10.2830">
    <property type="match status" value="1"/>
</dbReference>
<dbReference type="PANTHER" id="PTHR33375">
    <property type="entry name" value="CHROMOSOME-PARTITIONING PROTEIN PARB-RELATED"/>
    <property type="match status" value="1"/>
</dbReference>
<dbReference type="NCBIfam" id="TIGR00180">
    <property type="entry name" value="parB_part"/>
    <property type="match status" value="1"/>
</dbReference>
<keyword evidence="7" id="KW-1185">Reference proteome</keyword>
<accession>A0A517QSD3</accession>
<dbReference type="EMBL" id="CP036267">
    <property type="protein sequence ID" value="QDT34522.1"/>
    <property type="molecule type" value="Genomic_DNA"/>
</dbReference>
<dbReference type="InterPro" id="IPR057240">
    <property type="entry name" value="ParB_dimer_C"/>
</dbReference>
<dbReference type="GO" id="GO:0003677">
    <property type="term" value="F:DNA binding"/>
    <property type="evidence" value="ECO:0007669"/>
    <property type="project" value="UniProtKB-KW"/>
</dbReference>
<dbReference type="SUPFAM" id="SSF110849">
    <property type="entry name" value="ParB/Sulfiredoxin"/>
    <property type="match status" value="1"/>
</dbReference>
<evidence type="ECO:0000256" key="2">
    <source>
        <dbReference type="ARBA" id="ARBA00022829"/>
    </source>
</evidence>
<evidence type="ECO:0000256" key="3">
    <source>
        <dbReference type="ARBA" id="ARBA00023125"/>
    </source>
</evidence>
<proteinExistence type="inferred from homology"/>
<dbReference type="CDD" id="cd16393">
    <property type="entry name" value="SPO0J_N"/>
    <property type="match status" value="1"/>
</dbReference>
<dbReference type="InterPro" id="IPR050336">
    <property type="entry name" value="Chromosome_partition/occlusion"/>
</dbReference>
<dbReference type="FunFam" id="3.90.1530.30:FF:000001">
    <property type="entry name" value="Chromosome partitioning protein ParB"/>
    <property type="match status" value="1"/>
</dbReference>
<evidence type="ECO:0000313" key="6">
    <source>
        <dbReference type="EMBL" id="QDT34522.1"/>
    </source>
</evidence>
<dbReference type="PANTHER" id="PTHR33375:SF1">
    <property type="entry name" value="CHROMOSOME-PARTITIONING PROTEIN PARB-RELATED"/>
    <property type="match status" value="1"/>
</dbReference>
<keyword evidence="3" id="KW-0238">DNA-binding</keyword>
<sequence length="329" mass="36359">MMLYGDRLAMSEDQQVAANRRLGRGLSALLGSNAPASVEKDAEAKEIGELSYLPINQIIRNPFQPRKQFEQESLGELAASIKEHGVIQPVIVREFEGSYQLIAGERRWQAAQKAGLTTLPCRVVDVIDKTACEYALEENLKRKDLNDLEKAQAFRDYLDQFSCSIEELAKQLSMSRSAVSNMLRLLELPDPVKNALHSERISAGHARALLALGEADQLALCGRIQSEKLSVRKTEAAVKELLTENKEDAAPADATKEAETADDAETIPISQAENDRTNHVSSLEAQLRDLLGVKVDIKLKGKETGQILIPFSSNVEFERILKLVRRAAA</sequence>
<dbReference type="InterPro" id="IPR036086">
    <property type="entry name" value="ParB/Sulfiredoxin_sf"/>
</dbReference>
<dbReference type="GO" id="GO:0005694">
    <property type="term" value="C:chromosome"/>
    <property type="evidence" value="ECO:0007669"/>
    <property type="project" value="TreeGrafter"/>
</dbReference>
<evidence type="ECO:0000259" key="5">
    <source>
        <dbReference type="SMART" id="SM00470"/>
    </source>
</evidence>
<comment type="similarity">
    <text evidence="1">Belongs to the ParB family.</text>
</comment>
<dbReference type="InterPro" id="IPR041468">
    <property type="entry name" value="HTH_ParB/Spo0J"/>
</dbReference>
<evidence type="ECO:0000256" key="4">
    <source>
        <dbReference type="SAM" id="MobiDB-lite"/>
    </source>
</evidence>
<dbReference type="InterPro" id="IPR004437">
    <property type="entry name" value="ParB/RepB/Spo0J"/>
</dbReference>
<protein>
    <submittedName>
        <fullName evidence="6">Putative chromosome-partitioning protein ParB</fullName>
    </submittedName>
</protein>
<keyword evidence="2" id="KW-0159">Chromosome partition</keyword>
<dbReference type="AlphaFoldDB" id="A0A517QSD3"/>
<evidence type="ECO:0000256" key="1">
    <source>
        <dbReference type="ARBA" id="ARBA00006295"/>
    </source>
</evidence>
<gene>
    <name evidence="6" type="primary">parB</name>
    <name evidence="6" type="ORF">Mal48_37840</name>
</gene>
<evidence type="ECO:0000313" key="7">
    <source>
        <dbReference type="Proteomes" id="UP000315724"/>
    </source>
</evidence>
<dbReference type="SMART" id="SM00470">
    <property type="entry name" value="ParB"/>
    <property type="match status" value="1"/>
</dbReference>
<dbReference type="Pfam" id="PF17762">
    <property type="entry name" value="HTH_ParB"/>
    <property type="match status" value="1"/>
</dbReference>
<dbReference type="Gene3D" id="3.90.1530.30">
    <property type="match status" value="1"/>
</dbReference>
<dbReference type="Pfam" id="PF02195">
    <property type="entry name" value="ParB_N"/>
    <property type="match status" value="1"/>
</dbReference>
<reference evidence="6 7" key="1">
    <citation type="submission" date="2019-02" db="EMBL/GenBank/DDBJ databases">
        <title>Deep-cultivation of Planctomycetes and their phenomic and genomic characterization uncovers novel biology.</title>
        <authorList>
            <person name="Wiegand S."/>
            <person name="Jogler M."/>
            <person name="Boedeker C."/>
            <person name="Pinto D."/>
            <person name="Vollmers J."/>
            <person name="Rivas-Marin E."/>
            <person name="Kohn T."/>
            <person name="Peeters S.H."/>
            <person name="Heuer A."/>
            <person name="Rast P."/>
            <person name="Oberbeckmann S."/>
            <person name="Bunk B."/>
            <person name="Jeske O."/>
            <person name="Meyerdierks A."/>
            <person name="Storesund J.E."/>
            <person name="Kallscheuer N."/>
            <person name="Luecker S."/>
            <person name="Lage O.M."/>
            <person name="Pohl T."/>
            <person name="Merkel B.J."/>
            <person name="Hornburger P."/>
            <person name="Mueller R.-W."/>
            <person name="Bruemmer F."/>
            <person name="Labrenz M."/>
            <person name="Spormann A.M."/>
            <person name="Op den Camp H."/>
            <person name="Overmann J."/>
            <person name="Amann R."/>
            <person name="Jetten M.S.M."/>
            <person name="Mascher T."/>
            <person name="Medema M.H."/>
            <person name="Devos D.P."/>
            <person name="Kaster A.-K."/>
            <person name="Ovreas L."/>
            <person name="Rohde M."/>
            <person name="Galperin M.Y."/>
            <person name="Jogler C."/>
        </authorList>
    </citation>
    <scope>NUCLEOTIDE SEQUENCE [LARGE SCALE GENOMIC DNA]</scope>
    <source>
        <strain evidence="6 7">Mal48</strain>
    </source>
</reference>
<dbReference type="GO" id="GO:0045881">
    <property type="term" value="P:positive regulation of sporulation resulting in formation of a cellular spore"/>
    <property type="evidence" value="ECO:0007669"/>
    <property type="project" value="TreeGrafter"/>
</dbReference>
<dbReference type="InterPro" id="IPR003115">
    <property type="entry name" value="ParB_N"/>
</dbReference>
<dbReference type="GO" id="GO:0007059">
    <property type="term" value="P:chromosome segregation"/>
    <property type="evidence" value="ECO:0007669"/>
    <property type="project" value="UniProtKB-KW"/>
</dbReference>
<feature type="region of interest" description="Disordered" evidence="4">
    <location>
        <begin position="245"/>
        <end position="280"/>
    </location>
</feature>
<dbReference type="Pfam" id="PF23552">
    <property type="entry name" value="ParB_C"/>
    <property type="match status" value="1"/>
</dbReference>